<feature type="region of interest" description="Disordered" evidence="1">
    <location>
        <begin position="97"/>
        <end position="178"/>
    </location>
</feature>
<feature type="compositionally biased region" description="Polar residues" evidence="1">
    <location>
        <begin position="128"/>
        <end position="137"/>
    </location>
</feature>
<feature type="compositionally biased region" description="Polar residues" evidence="1">
    <location>
        <begin position="149"/>
        <end position="158"/>
    </location>
</feature>
<dbReference type="Proteomes" id="UP000663870">
    <property type="component" value="Unassembled WGS sequence"/>
</dbReference>
<dbReference type="EMBL" id="CAJNOL010000201">
    <property type="protein sequence ID" value="CAF0928640.1"/>
    <property type="molecule type" value="Genomic_DNA"/>
</dbReference>
<proteinExistence type="predicted"/>
<gene>
    <name evidence="3" type="ORF">JXQ802_LOCUS10517</name>
    <name evidence="2" type="ORF">PYM288_LOCUS7699</name>
</gene>
<dbReference type="Proteomes" id="UP000663854">
    <property type="component" value="Unassembled WGS sequence"/>
</dbReference>
<accession>A0A813X3A6</accession>
<reference evidence="2" key="1">
    <citation type="submission" date="2021-02" db="EMBL/GenBank/DDBJ databases">
        <authorList>
            <person name="Nowell W R."/>
        </authorList>
    </citation>
    <scope>NUCLEOTIDE SEQUENCE</scope>
</reference>
<feature type="region of interest" description="Disordered" evidence="1">
    <location>
        <begin position="582"/>
        <end position="614"/>
    </location>
</feature>
<dbReference type="AlphaFoldDB" id="A0A813X3A6"/>
<comment type="caution">
    <text evidence="2">The sequence shown here is derived from an EMBL/GenBank/DDBJ whole genome shotgun (WGS) entry which is preliminary data.</text>
</comment>
<feature type="compositionally biased region" description="Low complexity" evidence="1">
    <location>
        <begin position="675"/>
        <end position="702"/>
    </location>
</feature>
<dbReference type="EMBL" id="CAJNOH010000096">
    <property type="protein sequence ID" value="CAF0863902.1"/>
    <property type="molecule type" value="Genomic_DNA"/>
</dbReference>
<evidence type="ECO:0000313" key="3">
    <source>
        <dbReference type="EMBL" id="CAF0928640.1"/>
    </source>
</evidence>
<feature type="region of interest" description="Disordered" evidence="1">
    <location>
        <begin position="665"/>
        <end position="711"/>
    </location>
</feature>
<evidence type="ECO:0000256" key="1">
    <source>
        <dbReference type="SAM" id="MobiDB-lite"/>
    </source>
</evidence>
<evidence type="ECO:0000313" key="5">
    <source>
        <dbReference type="Proteomes" id="UP000663870"/>
    </source>
</evidence>
<name>A0A813X3A6_9BILA</name>
<feature type="region of interest" description="Disordered" evidence="1">
    <location>
        <begin position="457"/>
        <end position="476"/>
    </location>
</feature>
<feature type="compositionally biased region" description="Low complexity" evidence="1">
    <location>
        <begin position="585"/>
        <end position="613"/>
    </location>
</feature>
<evidence type="ECO:0000313" key="2">
    <source>
        <dbReference type="EMBL" id="CAF0863902.1"/>
    </source>
</evidence>
<protein>
    <submittedName>
        <fullName evidence="2">Uncharacterized protein</fullName>
    </submittedName>
</protein>
<organism evidence="2 4">
    <name type="scientific">Rotaria sordida</name>
    <dbReference type="NCBI Taxonomy" id="392033"/>
    <lineage>
        <taxon>Eukaryota</taxon>
        <taxon>Metazoa</taxon>
        <taxon>Spiralia</taxon>
        <taxon>Gnathifera</taxon>
        <taxon>Rotifera</taxon>
        <taxon>Eurotatoria</taxon>
        <taxon>Bdelloidea</taxon>
        <taxon>Philodinida</taxon>
        <taxon>Philodinidae</taxon>
        <taxon>Rotaria</taxon>
    </lineage>
</organism>
<keyword evidence="5" id="KW-1185">Reference proteome</keyword>
<sequence length="711" mass="80279">MIYRYFFFVFNLILHKEKNNNRSDPSRMNNIDQTRLARLRPEKLDDVSVKEQILLIQKACGNVNPEKIALVFHECDYNVQQTINRIRAGDFEDGGWQTAKSNNKKKNHNLIDQKINGNNLSDSERSLSQRTSPTSSLRGGGGHHRNDHYQYSTSTRTNIGRRGNDSGRSHFIPSNSRYSLHNKSTKTITSSQPIPNEISSISKQIDEELTQINSPLTDEYEFINGIPQSLSFDNSQMKTSLQTLSKRRISSTIPQEPVSMHPTVKFSTQPIDIQFGDVQWNDSVPIAVSPSANTIISTTLDNREKDILSTVDTDNHEENQDIQNILSSNYINHQTTNEIDNPLIETTNQLSSLSITDNTISNSLPIVPPEGTSHLSDHLTDTSSPIPTQYSSQQQVPIQIPMTRLPPTSTPRASEHTSTTSQYMLNNLQQSNNGINSSAFTPFNTLVNYPSMPRDYSQTTTNWNPQTSNYKTNSKPTIISTGTYQQQPSYQIPTQQQQFFLGTYPYSSMQPTVVPVFASIDQWPTGTFSTPIESYPYATANYIPTYPNQQQFHLSTNKYDQQSYDKEFFALYGQTRSLNNDISYQQQQQQQPQQSSTLSQTTKDTSTTSKLSPNAATFCQGAPLAASSSTPTTLYLNPVGFSMPNYFPSVAGSIHQDRILSYSTLDNRDNRNGASYSSTNNRNNYYHHGQQQQQQRTYNNNGSNSTWHLQQ</sequence>
<evidence type="ECO:0000313" key="4">
    <source>
        <dbReference type="Proteomes" id="UP000663854"/>
    </source>
</evidence>